<proteinExistence type="inferred from homology"/>
<dbReference type="PROSITE" id="PS00211">
    <property type="entry name" value="ABC_TRANSPORTER_1"/>
    <property type="match status" value="1"/>
</dbReference>
<keyword evidence="3" id="KW-0547">Nucleotide-binding</keyword>
<keyword evidence="8" id="KW-1185">Reference proteome</keyword>
<dbReference type="RefSeq" id="WP_094016060.1">
    <property type="nucleotide sequence ID" value="NZ_NMQW01000023.1"/>
</dbReference>
<dbReference type="InterPro" id="IPR003593">
    <property type="entry name" value="AAA+_ATPase"/>
</dbReference>
<dbReference type="PANTHER" id="PTHR43335">
    <property type="entry name" value="ABC TRANSPORTER, ATP-BINDING PROTEIN"/>
    <property type="match status" value="1"/>
</dbReference>
<dbReference type="EMBL" id="NMQW01000023">
    <property type="protein sequence ID" value="OXM85294.1"/>
    <property type="molecule type" value="Genomic_DNA"/>
</dbReference>
<keyword evidence="2" id="KW-0813">Transport</keyword>
<dbReference type="InterPro" id="IPR003439">
    <property type="entry name" value="ABC_transporter-like_ATP-bd"/>
</dbReference>
<comment type="similarity">
    <text evidence="1">Belongs to the ABC transporter superfamily.</text>
</comment>
<evidence type="ECO:0000256" key="2">
    <source>
        <dbReference type="ARBA" id="ARBA00022448"/>
    </source>
</evidence>
<dbReference type="OrthoDB" id="9804819at2"/>
<protein>
    <submittedName>
        <fullName evidence="7">Bacitracin ABC transporter ATP-binding protein</fullName>
    </submittedName>
</protein>
<dbReference type="Gene3D" id="3.40.50.300">
    <property type="entry name" value="P-loop containing nucleotide triphosphate hydrolases"/>
    <property type="match status" value="1"/>
</dbReference>
<name>A0A229UPK3_9BACL</name>
<accession>A0A229UPK3</accession>
<dbReference type="InterPro" id="IPR017871">
    <property type="entry name" value="ABC_transporter-like_CS"/>
</dbReference>
<organism evidence="7 8">
    <name type="scientific">Paenibacillus rigui</name>
    <dbReference type="NCBI Taxonomy" id="554312"/>
    <lineage>
        <taxon>Bacteria</taxon>
        <taxon>Bacillati</taxon>
        <taxon>Bacillota</taxon>
        <taxon>Bacilli</taxon>
        <taxon>Bacillales</taxon>
        <taxon>Paenibacillaceae</taxon>
        <taxon>Paenibacillus</taxon>
    </lineage>
</organism>
<dbReference type="PROSITE" id="PS50893">
    <property type="entry name" value="ABC_TRANSPORTER_2"/>
    <property type="match status" value="1"/>
</dbReference>
<reference evidence="7 8" key="1">
    <citation type="submission" date="2017-07" db="EMBL/GenBank/DDBJ databases">
        <title>Genome sequencing and assembly of Paenibacillus rigui.</title>
        <authorList>
            <person name="Mayilraj S."/>
        </authorList>
    </citation>
    <scope>NUCLEOTIDE SEQUENCE [LARGE SCALE GENOMIC DNA]</scope>
    <source>
        <strain evidence="7 8">JCM 16352</strain>
    </source>
</reference>
<evidence type="ECO:0000256" key="5">
    <source>
        <dbReference type="SAM" id="MobiDB-lite"/>
    </source>
</evidence>
<evidence type="ECO:0000256" key="4">
    <source>
        <dbReference type="ARBA" id="ARBA00022840"/>
    </source>
</evidence>
<evidence type="ECO:0000313" key="7">
    <source>
        <dbReference type="EMBL" id="OXM85294.1"/>
    </source>
</evidence>
<dbReference type="InterPro" id="IPR027417">
    <property type="entry name" value="P-loop_NTPase"/>
</dbReference>
<evidence type="ECO:0000256" key="1">
    <source>
        <dbReference type="ARBA" id="ARBA00005417"/>
    </source>
</evidence>
<gene>
    <name evidence="7" type="ORF">CF651_17050</name>
</gene>
<feature type="domain" description="ABC transporter" evidence="6">
    <location>
        <begin position="7"/>
        <end position="235"/>
    </location>
</feature>
<feature type="region of interest" description="Disordered" evidence="5">
    <location>
        <begin position="264"/>
        <end position="283"/>
    </location>
</feature>
<dbReference type="SUPFAM" id="SSF52540">
    <property type="entry name" value="P-loop containing nucleoside triphosphate hydrolases"/>
    <property type="match status" value="1"/>
</dbReference>
<sequence>MNTMSVVQLRDVTKRIGSKTIVDRLSFDVLPGEVFGFLGPNGAGKTTTIRMIVGLMSMTEGEVRVNGLSVKSQFEQAMMHVGAIVENPEFYKFLTGYQNLQHFARMIPGITEERLNEVIALVKLEHRIHDKVKTYSLGMRQRLGVAQAILHRPSVLILDEPTNGLDPEGIRELRDYLRQLTVHEGLAVIVSSHLLSEMELMCDRVAIIQNGKLLDVRSFKEMQAQQDGLEVQIEVDRVEAARDVAAELAGDQAVKAVTTAFAQPLRPRPDDSDGGGVAVASAESGGPLTEGILTVRCSGGRDEIAELNKRLVTAGIRVYGIRTQNKSLEDQFLEVTRGNQIV</sequence>
<dbReference type="PANTHER" id="PTHR43335:SF4">
    <property type="entry name" value="ABC TRANSPORTER, ATP-BINDING PROTEIN"/>
    <property type="match status" value="1"/>
</dbReference>
<dbReference type="SMART" id="SM00382">
    <property type="entry name" value="AAA"/>
    <property type="match status" value="1"/>
</dbReference>
<dbReference type="GO" id="GO:0016887">
    <property type="term" value="F:ATP hydrolysis activity"/>
    <property type="evidence" value="ECO:0007669"/>
    <property type="project" value="InterPro"/>
</dbReference>
<dbReference type="Proteomes" id="UP000215509">
    <property type="component" value="Unassembled WGS sequence"/>
</dbReference>
<dbReference type="AlphaFoldDB" id="A0A229UPK3"/>
<keyword evidence="4 7" id="KW-0067">ATP-binding</keyword>
<evidence type="ECO:0000313" key="8">
    <source>
        <dbReference type="Proteomes" id="UP000215509"/>
    </source>
</evidence>
<evidence type="ECO:0000256" key="3">
    <source>
        <dbReference type="ARBA" id="ARBA00022741"/>
    </source>
</evidence>
<comment type="caution">
    <text evidence="7">The sequence shown here is derived from an EMBL/GenBank/DDBJ whole genome shotgun (WGS) entry which is preliminary data.</text>
</comment>
<dbReference type="Pfam" id="PF00005">
    <property type="entry name" value="ABC_tran"/>
    <property type="match status" value="1"/>
</dbReference>
<evidence type="ECO:0000259" key="6">
    <source>
        <dbReference type="PROSITE" id="PS50893"/>
    </source>
</evidence>
<dbReference type="GO" id="GO:0005524">
    <property type="term" value="F:ATP binding"/>
    <property type="evidence" value="ECO:0007669"/>
    <property type="project" value="UniProtKB-KW"/>
</dbReference>